<protein>
    <recommendedName>
        <fullName evidence="3">ATP-binding protein</fullName>
    </recommendedName>
</protein>
<comment type="caution">
    <text evidence="1">The sequence shown here is derived from an EMBL/GenBank/DDBJ whole genome shotgun (WGS) entry which is preliminary data.</text>
</comment>
<accession>A0A5S3QMY0</accession>
<dbReference type="AlphaFoldDB" id="A0A5S3QMY0"/>
<organism evidence="1 2">
    <name type="scientific">Lentibacillus cibarius</name>
    <dbReference type="NCBI Taxonomy" id="2583219"/>
    <lineage>
        <taxon>Bacteria</taxon>
        <taxon>Bacillati</taxon>
        <taxon>Bacillota</taxon>
        <taxon>Bacilli</taxon>
        <taxon>Bacillales</taxon>
        <taxon>Bacillaceae</taxon>
        <taxon>Lentibacillus</taxon>
    </lineage>
</organism>
<evidence type="ECO:0000313" key="1">
    <source>
        <dbReference type="EMBL" id="TMN23312.1"/>
    </source>
</evidence>
<name>A0A5S3QMY0_9BACI</name>
<reference evidence="1 2" key="1">
    <citation type="submission" date="2019-05" db="EMBL/GenBank/DDBJ databases">
        <title>Genomic analysis of Lentibacillus sp. NKC220-2.</title>
        <authorList>
            <person name="Oh Y.J."/>
        </authorList>
    </citation>
    <scope>NUCLEOTIDE SEQUENCE [LARGE SCALE GENOMIC DNA]</scope>
    <source>
        <strain evidence="1 2">NKC220-2</strain>
    </source>
</reference>
<dbReference type="RefSeq" id="WP_138604200.1">
    <property type="nucleotide sequence ID" value="NZ_VCIA01000001.1"/>
</dbReference>
<dbReference type="Proteomes" id="UP000306980">
    <property type="component" value="Unassembled WGS sequence"/>
</dbReference>
<evidence type="ECO:0008006" key="3">
    <source>
        <dbReference type="Google" id="ProtNLM"/>
    </source>
</evidence>
<gene>
    <name evidence="1" type="ORF">FFL34_15340</name>
</gene>
<proteinExistence type="predicted"/>
<dbReference type="EMBL" id="VCIA01000001">
    <property type="protein sequence ID" value="TMN23312.1"/>
    <property type="molecule type" value="Genomic_DNA"/>
</dbReference>
<evidence type="ECO:0000313" key="2">
    <source>
        <dbReference type="Proteomes" id="UP000306980"/>
    </source>
</evidence>
<dbReference type="OrthoDB" id="9805740at2"/>
<sequence length="232" mass="25111">MSNAVVQPLTADLELVIASDNSGAIGEKAHDAVNTPNTVVGYFACRVAVMECLAAGGEPQTIVMQNFTDDDAWKDYQRGVGLVLDELMLNGLPITGSTESNFASLQSGLGLTMIGTRTVGEKFEFTGDEAFAVIGTPLVGKEVLDQPDKLAPLSLFQRLCRMDSVKALYPVGSKGITFAWRAWTKRANELDGVMNLEKSAGPASCFLIAFDKENEERIREVVGSFFHWLTPV</sequence>